<keyword evidence="9 10" id="KW-0170">Cobalt</keyword>
<dbReference type="PANTHER" id="PTHR38662:SF1">
    <property type="entry name" value="COBALT TRANSPORT PROTEIN CBIN"/>
    <property type="match status" value="1"/>
</dbReference>
<dbReference type="HAMAP" id="MF_00330">
    <property type="entry name" value="CbiN"/>
    <property type="match status" value="1"/>
</dbReference>
<protein>
    <recommendedName>
        <fullName evidence="10">Cobalt transport protein CbiN</fullName>
    </recommendedName>
    <alternativeName>
        <fullName evidence="10">Energy-coupling factor transporter probable substrate-capture protein CbiN</fullName>
        <shortName evidence="10">ECF transporter S component CbiN</shortName>
    </alternativeName>
</protein>
<comment type="subunit">
    <text evidence="10">Forms an energy-coupling factor (ECF) transporter complex composed of an ATP-binding protein (A component, CbiO), a transmembrane protein (T component, CbiQ) and 2 possible substrate-capture proteins (S components, CbiM and CbiN) of unknown stoichimetry.</text>
</comment>
<evidence type="ECO:0000256" key="6">
    <source>
        <dbReference type="ARBA" id="ARBA00022989"/>
    </source>
</evidence>
<sequence>MKKSNWLIWAAVLLLSVFPLWWVPAPAPGTEAFGGADAEAQNLIQTIAPDYQAWFAPLIEPASGEIASLLFALQAALGAGVIGYWLGASVTREKLRQAPADTTPPQAAGRVD</sequence>
<keyword evidence="3 10" id="KW-1003">Cell membrane</keyword>
<evidence type="ECO:0000256" key="3">
    <source>
        <dbReference type="ARBA" id="ARBA00022475"/>
    </source>
</evidence>
<keyword evidence="5 10" id="KW-0812">Transmembrane</keyword>
<keyword evidence="2 10" id="KW-0813">Transport</keyword>
<keyword evidence="8 10" id="KW-0472">Membrane</keyword>
<comment type="pathway">
    <text evidence="10">Cofactor biosynthesis; adenosylcobalamin biosynthesis.</text>
</comment>
<keyword evidence="4 10" id="KW-0169">Cobalamin biosynthesis</keyword>
<reference evidence="12" key="1">
    <citation type="journal article" date="2019" name="Int. J. Syst. Evol. Microbiol.">
        <title>The Global Catalogue of Microorganisms (GCM) 10K type strain sequencing project: providing services to taxonomists for standard genome sequencing and annotation.</title>
        <authorList>
            <consortium name="The Broad Institute Genomics Platform"/>
            <consortium name="The Broad Institute Genome Sequencing Center for Infectious Disease"/>
            <person name="Wu L."/>
            <person name="Ma J."/>
        </authorList>
    </citation>
    <scope>NUCLEOTIDE SEQUENCE [LARGE SCALE GENOMIC DNA]</scope>
    <source>
        <strain evidence="12">CCUG 49452</strain>
    </source>
</reference>
<organism evidence="11 12">
    <name type="scientific">Giesbergeria sinuosa</name>
    <dbReference type="NCBI Taxonomy" id="80883"/>
    <lineage>
        <taxon>Bacteria</taxon>
        <taxon>Pseudomonadati</taxon>
        <taxon>Pseudomonadota</taxon>
        <taxon>Betaproteobacteria</taxon>
        <taxon>Burkholderiales</taxon>
        <taxon>Comamonadaceae</taxon>
        <taxon>Giesbergeria</taxon>
    </lineage>
</organism>
<dbReference type="Proteomes" id="UP001596001">
    <property type="component" value="Unassembled WGS sequence"/>
</dbReference>
<name>A0ABV9Q9Z5_9BURK</name>
<feature type="transmembrane region" description="Helical" evidence="10">
    <location>
        <begin position="7"/>
        <end position="24"/>
    </location>
</feature>
<evidence type="ECO:0000256" key="1">
    <source>
        <dbReference type="ARBA" id="ARBA00022426"/>
    </source>
</evidence>
<keyword evidence="6 10" id="KW-1133">Transmembrane helix</keyword>
<proteinExistence type="inferred from homology"/>
<dbReference type="InterPro" id="IPR003705">
    <property type="entry name" value="CbiN"/>
</dbReference>
<keyword evidence="7 10" id="KW-0406">Ion transport</keyword>
<dbReference type="PANTHER" id="PTHR38662">
    <property type="entry name" value="COBALT TRANSPORT PROTEIN CBIN"/>
    <property type="match status" value="1"/>
</dbReference>
<accession>A0ABV9Q9Z5</accession>
<evidence type="ECO:0000256" key="5">
    <source>
        <dbReference type="ARBA" id="ARBA00022692"/>
    </source>
</evidence>
<dbReference type="EMBL" id="JBHSHJ010000001">
    <property type="protein sequence ID" value="MFC4787679.1"/>
    <property type="molecule type" value="Genomic_DNA"/>
</dbReference>
<dbReference type="RefSeq" id="WP_382429349.1">
    <property type="nucleotide sequence ID" value="NZ_JBHSHJ010000001.1"/>
</dbReference>
<evidence type="ECO:0000256" key="10">
    <source>
        <dbReference type="HAMAP-Rule" id="MF_00330"/>
    </source>
</evidence>
<comment type="function">
    <text evidence="10">Part of the energy-coupling factor (ECF) transporter complex CbiMNOQ involved in cobalt import.</text>
</comment>
<comment type="similarity">
    <text evidence="10">Belongs to the CbiN family.</text>
</comment>
<evidence type="ECO:0000256" key="4">
    <source>
        <dbReference type="ARBA" id="ARBA00022573"/>
    </source>
</evidence>
<comment type="subcellular location">
    <subcellularLocation>
        <location evidence="10">Cell membrane</location>
        <topology evidence="10">Multi-pass membrane protein</topology>
    </subcellularLocation>
</comment>
<feature type="transmembrane region" description="Helical" evidence="10">
    <location>
        <begin position="66"/>
        <end position="87"/>
    </location>
</feature>
<evidence type="ECO:0000313" key="11">
    <source>
        <dbReference type="EMBL" id="MFC4787679.1"/>
    </source>
</evidence>
<dbReference type="NCBIfam" id="NF002780">
    <property type="entry name" value="PRK02898.1"/>
    <property type="match status" value="1"/>
</dbReference>
<keyword evidence="1 10" id="KW-0171">Cobalt transport</keyword>
<evidence type="ECO:0000256" key="8">
    <source>
        <dbReference type="ARBA" id="ARBA00023136"/>
    </source>
</evidence>
<evidence type="ECO:0000256" key="7">
    <source>
        <dbReference type="ARBA" id="ARBA00023065"/>
    </source>
</evidence>
<gene>
    <name evidence="10" type="primary">cbiN</name>
    <name evidence="11" type="ORF">ACFO6X_01550</name>
</gene>
<keyword evidence="12" id="KW-1185">Reference proteome</keyword>
<evidence type="ECO:0000256" key="9">
    <source>
        <dbReference type="ARBA" id="ARBA00023285"/>
    </source>
</evidence>
<dbReference type="Pfam" id="PF02553">
    <property type="entry name" value="CbiN"/>
    <property type="match status" value="1"/>
</dbReference>
<evidence type="ECO:0000256" key="2">
    <source>
        <dbReference type="ARBA" id="ARBA00022448"/>
    </source>
</evidence>
<evidence type="ECO:0000313" key="12">
    <source>
        <dbReference type="Proteomes" id="UP001596001"/>
    </source>
</evidence>
<comment type="caution">
    <text evidence="11">The sequence shown here is derived from an EMBL/GenBank/DDBJ whole genome shotgun (WGS) entry which is preliminary data.</text>
</comment>